<dbReference type="PANTHER" id="PTHR43591:SF24">
    <property type="entry name" value="2-METHOXY-6-POLYPRENYL-1,4-BENZOQUINOL METHYLASE, MITOCHONDRIAL"/>
    <property type="match status" value="1"/>
</dbReference>
<dbReference type="AlphaFoldDB" id="A0A2T0K9F9"/>
<name>A0A2T0K9F9_9ACTN</name>
<sequence length="517" mass="55783">MTRPITDSKVAELLDSLLGAECDDLEPAYRRLTGALWTGGTPARDAADAVPELVAALERTADPEVRGRLLVLLGVLAGTEQPPGGPVHAAVRAGLGHYLELLAGGTAGEPQTLALLYLLSYFPDDRDRILPVASKLGLPAEDLSRLDRALETLDTSDPAAVSLGRTWPSPAEWSLMSGEEREFDRGWITRLTEQQLAGRWDDDTVMIQVYLGGQAHWALRNGRPNIIRDASTLQDARDLPEATDSRVELFDRHAGILRCADCGGELLFDDIDVRCLKCGIVHPIRAGMLDLLPAGSSMFGGADHAMATAATMKTVGHYYETVARPGFLRLVGANWGGVVTPADEDAYIADRMATATGPVLDLGAGAGRWTTVIEKVVGSERLLALDPNPIMLSWLRRRSPELACLQASALNLPFADQSLGAVNCWNALQAMPDARAALLEVGRCLRPGGILTLMTYQLSADPLYRHFQTTSSWPGHPNGLDLYDRERITGWLGEAGLTVREADEPGSMLLLTAERAS</sequence>
<organism evidence="2 3">
    <name type="scientific">Actinoplanes italicus</name>
    <dbReference type="NCBI Taxonomy" id="113567"/>
    <lineage>
        <taxon>Bacteria</taxon>
        <taxon>Bacillati</taxon>
        <taxon>Actinomycetota</taxon>
        <taxon>Actinomycetes</taxon>
        <taxon>Micromonosporales</taxon>
        <taxon>Micromonosporaceae</taxon>
        <taxon>Actinoplanes</taxon>
    </lineage>
</organism>
<keyword evidence="3" id="KW-1185">Reference proteome</keyword>
<dbReference type="RefSeq" id="WP_203737108.1">
    <property type="nucleotide sequence ID" value="NZ_BOMO01000051.1"/>
</dbReference>
<accession>A0A2T0K9F9</accession>
<dbReference type="PANTHER" id="PTHR43591">
    <property type="entry name" value="METHYLTRANSFERASE"/>
    <property type="match status" value="1"/>
</dbReference>
<dbReference type="EMBL" id="PVMZ01000010">
    <property type="protein sequence ID" value="PRX19426.1"/>
    <property type="molecule type" value="Genomic_DNA"/>
</dbReference>
<evidence type="ECO:0000313" key="3">
    <source>
        <dbReference type="Proteomes" id="UP000239415"/>
    </source>
</evidence>
<dbReference type="SUPFAM" id="SSF53335">
    <property type="entry name" value="S-adenosyl-L-methionine-dependent methyltransferases"/>
    <property type="match status" value="1"/>
</dbReference>
<dbReference type="InterPro" id="IPR029063">
    <property type="entry name" value="SAM-dependent_MTases_sf"/>
</dbReference>
<proteinExistence type="predicted"/>
<feature type="domain" description="Methyltransferase" evidence="1">
    <location>
        <begin position="359"/>
        <end position="449"/>
    </location>
</feature>
<keyword evidence="2" id="KW-0489">Methyltransferase</keyword>
<dbReference type="GO" id="GO:0008168">
    <property type="term" value="F:methyltransferase activity"/>
    <property type="evidence" value="ECO:0007669"/>
    <property type="project" value="UniProtKB-KW"/>
</dbReference>
<dbReference type="GO" id="GO:0032259">
    <property type="term" value="P:methylation"/>
    <property type="evidence" value="ECO:0007669"/>
    <property type="project" value="UniProtKB-KW"/>
</dbReference>
<reference evidence="2 3" key="1">
    <citation type="submission" date="2018-03" db="EMBL/GenBank/DDBJ databases">
        <title>Genomic Encyclopedia of Archaeal and Bacterial Type Strains, Phase II (KMG-II): from individual species to whole genera.</title>
        <authorList>
            <person name="Goeker M."/>
        </authorList>
    </citation>
    <scope>NUCLEOTIDE SEQUENCE [LARGE SCALE GENOMIC DNA]</scope>
    <source>
        <strain evidence="2 3">DSM 43146</strain>
    </source>
</reference>
<gene>
    <name evidence="2" type="ORF">CLV67_110178</name>
</gene>
<evidence type="ECO:0000313" key="2">
    <source>
        <dbReference type="EMBL" id="PRX19426.1"/>
    </source>
</evidence>
<comment type="caution">
    <text evidence="2">The sequence shown here is derived from an EMBL/GenBank/DDBJ whole genome shotgun (WGS) entry which is preliminary data.</text>
</comment>
<dbReference type="Pfam" id="PF13649">
    <property type="entry name" value="Methyltransf_25"/>
    <property type="match status" value="1"/>
</dbReference>
<keyword evidence="2" id="KW-0808">Transferase</keyword>
<dbReference type="InterPro" id="IPR041698">
    <property type="entry name" value="Methyltransf_25"/>
</dbReference>
<dbReference type="Proteomes" id="UP000239415">
    <property type="component" value="Unassembled WGS sequence"/>
</dbReference>
<protein>
    <submittedName>
        <fullName evidence="2">Methyltransferase family protein</fullName>
    </submittedName>
</protein>
<dbReference type="Gene3D" id="3.40.50.150">
    <property type="entry name" value="Vaccinia Virus protein VP39"/>
    <property type="match status" value="1"/>
</dbReference>
<dbReference type="CDD" id="cd02440">
    <property type="entry name" value="AdoMet_MTases"/>
    <property type="match status" value="1"/>
</dbReference>
<evidence type="ECO:0000259" key="1">
    <source>
        <dbReference type="Pfam" id="PF13649"/>
    </source>
</evidence>